<accession>A0A1A8AXM0</accession>
<dbReference type="SUPFAM" id="SSF56672">
    <property type="entry name" value="DNA/RNA polymerases"/>
    <property type="match status" value="1"/>
</dbReference>
<dbReference type="AlphaFoldDB" id="A0A1A8AXM0"/>
<dbReference type="GO" id="GO:0003824">
    <property type="term" value="F:catalytic activity"/>
    <property type="evidence" value="ECO:0007669"/>
    <property type="project" value="InterPro"/>
</dbReference>
<dbReference type="InterPro" id="IPR000477">
    <property type="entry name" value="RT_dom"/>
</dbReference>
<dbReference type="PANTHER" id="PTHR31635">
    <property type="entry name" value="REVERSE TRANSCRIPTASE DOMAIN-CONTAINING PROTEIN-RELATED"/>
    <property type="match status" value="1"/>
</dbReference>
<gene>
    <name evidence="2" type="primary">BX547934.1</name>
</gene>
<dbReference type="PANTHER" id="PTHR31635:SF196">
    <property type="entry name" value="REVERSE TRANSCRIPTASE DOMAIN-CONTAINING PROTEIN-RELATED"/>
    <property type="match status" value="1"/>
</dbReference>
<protein>
    <recommendedName>
        <fullName evidence="1">Reverse transcriptase domain-containing protein</fullName>
    </recommendedName>
</protein>
<dbReference type="CDD" id="cd09076">
    <property type="entry name" value="L1-EN"/>
    <property type="match status" value="1"/>
</dbReference>
<dbReference type="Pfam" id="PF00078">
    <property type="entry name" value="RVT_1"/>
    <property type="match status" value="1"/>
</dbReference>
<feature type="domain" description="Reverse transcriptase" evidence="1">
    <location>
        <begin position="498"/>
        <end position="764"/>
    </location>
</feature>
<sequence>MNVNLFCISLNARGLRNINKRKSIFLFCKGEKANIILLQETHSQQEDEKFWINQWGDKILFDHGSTKSAGVAILFCNSPWKLVASKFSSNGHWLICVLNSDDQYCIVANIYGFNNPNQNKLLLTELSNNITNLKLTYPSASIIVGGDFNMVYDEHLDRYPSRCQHSSHNSTLSNFCGNHSLVDPWHLANPNFKQYSWFKPNNNLKSRIDFWLISASVTSHVSDCCMSAAPLSDHSVIKLKFAPPGGGLRNKGYWKFNSALLTSHEYCDGIKSLITEVMADNTIGSYVSKWEFLKFKFREFSIHFGKSFHKNNKLAELNLIKEINTYCNKASPNESDKQKLLTLQGKLDEMYLKKAEGAYIRSRAKWIEDGEKSTAYFCQLERRRQERNSIKTLLIQNQICTDPTLITKELTSFYSKLYSAALSETDSNFFFDHIKKFIPSIDDDFAELCDADITMLELDNAVKNLAINKSPGCDGLTSNFYRHFWDLLKNPFILMLNEATDTLYFPPTMKQGLITLIPKPGKDSKIIDNLRPITLLNTDYKIVTLAYANRLKSKLNSIISDSQSGFMKGRSIHNNIRLVMDLLDYSHLIDDDGFILFLDFYKAFDSIEHPFIFQCLKQLGFRNKFCATIESLYDNATSSISLPNGTSPRFDIKRGVKQGCPISPFLFIIATEMLSIFIKNSDIAPLNVMGLPVIISQLADDTTIFMKHLTETPKIIEVLKVFSQASGLSLNLKKCELMPIHQSDLTEAYNIPIRSTVKYLGIHISKDPTERENLNIWKTIAECQTKLNSWLLRDISLLGRVFLTKMESISRCIYPAYSLTIPNRAIKKINQINFDYIWRKKMHYIKRAEMTKEYKDGGLQAIDFEIMDGTLKINWLKSFFNNKSFWYHIPREIFKRFGGIDLLLKCDFNIKKLPIKLSQFHQQVLLYWKLLYNHNFTPHNTPIWNNRYITIKNKSLYKKDWMDKGIWSLIHLTDNDGRVMTHENFCHKYNITVDQNSFASTIRAIPIPTLNLIQEIVSNSHSVSPALPHLVAGNFDFKSVKTPNKTIRKMLDDISHPSLPFRNSIKQIFSIDIIYSLRSKYLKFPITPKAKEIHYRVLNDVYPSGEFLRQRCGFETNKCVFCDDIETSVHLFFQCIYSEALWTDIHDWLYTKMRIEPLSENDVIYGAILDNTEWDFLVNNIIIVAKFYIHKCRYGKVKPRFYAFHNECLSFSKALKFMKSKHAMKLLNLFEKYDLKTKP</sequence>
<dbReference type="PROSITE" id="PS50878">
    <property type="entry name" value="RT_POL"/>
    <property type="match status" value="1"/>
</dbReference>
<organism evidence="2">
    <name type="scientific">Nothobranchius furzeri</name>
    <name type="common">Turquoise killifish</name>
    <dbReference type="NCBI Taxonomy" id="105023"/>
    <lineage>
        <taxon>Eukaryota</taxon>
        <taxon>Metazoa</taxon>
        <taxon>Chordata</taxon>
        <taxon>Craniata</taxon>
        <taxon>Vertebrata</taxon>
        <taxon>Euteleostomi</taxon>
        <taxon>Actinopterygii</taxon>
        <taxon>Neopterygii</taxon>
        <taxon>Teleostei</taxon>
        <taxon>Neoteleostei</taxon>
        <taxon>Acanthomorphata</taxon>
        <taxon>Ovalentaria</taxon>
        <taxon>Atherinomorphae</taxon>
        <taxon>Cyprinodontiformes</taxon>
        <taxon>Nothobranchiidae</taxon>
        <taxon>Nothobranchius</taxon>
    </lineage>
</organism>
<dbReference type="Gene3D" id="3.60.10.10">
    <property type="entry name" value="Endonuclease/exonuclease/phosphatase"/>
    <property type="match status" value="1"/>
</dbReference>
<dbReference type="EMBL" id="HADY01021289">
    <property type="protein sequence ID" value="SBP59774.1"/>
    <property type="molecule type" value="Transcribed_RNA"/>
</dbReference>
<dbReference type="SUPFAM" id="SSF56219">
    <property type="entry name" value="DNase I-like"/>
    <property type="match status" value="1"/>
</dbReference>
<dbReference type="CDD" id="cd01650">
    <property type="entry name" value="RT_nLTR_like"/>
    <property type="match status" value="1"/>
</dbReference>
<reference evidence="2" key="2">
    <citation type="submission" date="2016-06" db="EMBL/GenBank/DDBJ databases">
        <title>The genome of a short-lived fish provides insights into sex chromosome evolution and the genetic control of aging.</title>
        <authorList>
            <person name="Reichwald K."/>
            <person name="Felder M."/>
            <person name="Petzold A."/>
            <person name="Koch P."/>
            <person name="Groth M."/>
            <person name="Platzer M."/>
        </authorList>
    </citation>
    <scope>NUCLEOTIDE SEQUENCE</scope>
    <source>
        <tissue evidence="2">Brain</tissue>
    </source>
</reference>
<dbReference type="InterPro" id="IPR036691">
    <property type="entry name" value="Endo/exonu/phosph_ase_sf"/>
</dbReference>
<proteinExistence type="predicted"/>
<dbReference type="EMBL" id="HAEJ01007509">
    <property type="protein sequence ID" value="SBS47966.1"/>
    <property type="molecule type" value="Transcribed_RNA"/>
</dbReference>
<dbReference type="Pfam" id="PF03372">
    <property type="entry name" value="Exo_endo_phos"/>
    <property type="match status" value="1"/>
</dbReference>
<dbReference type="InterPro" id="IPR005135">
    <property type="entry name" value="Endo/exonuclease/phosphatase"/>
</dbReference>
<evidence type="ECO:0000313" key="2">
    <source>
        <dbReference type="EMBL" id="SBP59774.1"/>
    </source>
</evidence>
<reference evidence="2" key="1">
    <citation type="submission" date="2016-05" db="EMBL/GenBank/DDBJ databases">
        <authorList>
            <person name="Lavstsen T."/>
            <person name="Jespersen J.S."/>
        </authorList>
    </citation>
    <scope>NUCLEOTIDE SEQUENCE</scope>
    <source>
        <tissue evidence="2">Brain</tissue>
    </source>
</reference>
<evidence type="ECO:0000259" key="1">
    <source>
        <dbReference type="PROSITE" id="PS50878"/>
    </source>
</evidence>
<dbReference type="InterPro" id="IPR043502">
    <property type="entry name" value="DNA/RNA_pol_sf"/>
</dbReference>
<name>A0A1A8AXM0_NOTFU</name>